<evidence type="ECO:0000313" key="3">
    <source>
        <dbReference type="Proteomes" id="UP001162640"/>
    </source>
</evidence>
<evidence type="ECO:0000259" key="1">
    <source>
        <dbReference type="Pfam" id="PF21103"/>
    </source>
</evidence>
<feature type="domain" description="FACT complex subunit SSRP1-like first PH" evidence="1">
    <location>
        <begin position="9"/>
        <end position="79"/>
    </location>
</feature>
<organism evidence="2 3">
    <name type="scientific">Triparma laevis f. inornata</name>
    <dbReference type="NCBI Taxonomy" id="1714386"/>
    <lineage>
        <taxon>Eukaryota</taxon>
        <taxon>Sar</taxon>
        <taxon>Stramenopiles</taxon>
        <taxon>Ochrophyta</taxon>
        <taxon>Bolidophyceae</taxon>
        <taxon>Parmales</taxon>
        <taxon>Triparmaceae</taxon>
        <taxon>Triparma</taxon>
    </lineage>
</organism>
<comment type="caution">
    <text evidence="2">The sequence shown here is derived from an EMBL/GenBank/DDBJ whole genome shotgun (WGS) entry which is preliminary data.</text>
</comment>
<evidence type="ECO:0000313" key="2">
    <source>
        <dbReference type="EMBL" id="GMH80296.1"/>
    </source>
</evidence>
<sequence length="91" mass="10188">MLQTFTLLTTLVLALEKAVRQGQQKHSYLVIQVDKNDSTVALNLDEEAKNKSGMKDEKLSGKFSNIMAKAFKLITGKKVFVTGTNKLRYPL</sequence>
<dbReference type="InterPro" id="IPR048993">
    <property type="entry name" value="SSRP1-like_PH1"/>
</dbReference>
<dbReference type="Proteomes" id="UP001162640">
    <property type="component" value="Unassembled WGS sequence"/>
</dbReference>
<accession>A0A9W7B1B8</accession>
<reference evidence="3" key="1">
    <citation type="journal article" date="2023" name="Commun. Biol.">
        <title>Genome analysis of Parmales, the sister group of diatoms, reveals the evolutionary specialization of diatoms from phago-mixotrophs to photoautotrophs.</title>
        <authorList>
            <person name="Ban H."/>
            <person name="Sato S."/>
            <person name="Yoshikawa S."/>
            <person name="Yamada K."/>
            <person name="Nakamura Y."/>
            <person name="Ichinomiya M."/>
            <person name="Sato N."/>
            <person name="Blanc-Mathieu R."/>
            <person name="Endo H."/>
            <person name="Kuwata A."/>
            <person name="Ogata H."/>
        </authorList>
    </citation>
    <scope>NUCLEOTIDE SEQUENCE [LARGE SCALE GENOMIC DNA]</scope>
</reference>
<name>A0A9W7B1B8_9STRA</name>
<protein>
    <recommendedName>
        <fullName evidence="1">FACT complex subunit SSRP1-like first PH domain-containing protein</fullName>
    </recommendedName>
</protein>
<dbReference type="EMBL" id="BLQM01000280">
    <property type="protein sequence ID" value="GMH80296.1"/>
    <property type="molecule type" value="Genomic_DNA"/>
</dbReference>
<gene>
    <name evidence="2" type="ORF">TL16_g08489</name>
</gene>
<dbReference type="Gene3D" id="2.30.29.150">
    <property type="match status" value="1"/>
</dbReference>
<dbReference type="SUPFAM" id="SSF50729">
    <property type="entry name" value="PH domain-like"/>
    <property type="match status" value="1"/>
</dbReference>
<dbReference type="Pfam" id="PF21103">
    <property type="entry name" value="PH1_SSRP1-like"/>
    <property type="match status" value="1"/>
</dbReference>
<proteinExistence type="predicted"/>
<dbReference type="AlphaFoldDB" id="A0A9W7B1B8"/>